<dbReference type="RefSeq" id="XP_033527333.1">
    <property type="nucleotide sequence ID" value="XM_033671274.1"/>
</dbReference>
<protein>
    <submittedName>
        <fullName evidence="2">Uncharacterized protein</fullName>
    </submittedName>
</protein>
<evidence type="ECO:0000313" key="3">
    <source>
        <dbReference type="Proteomes" id="UP000799771"/>
    </source>
</evidence>
<reference evidence="2" key="1">
    <citation type="journal article" date="2020" name="Stud. Mycol.">
        <title>101 Dothideomycetes genomes: a test case for predicting lifestyles and emergence of pathogens.</title>
        <authorList>
            <person name="Haridas S."/>
            <person name="Albert R."/>
            <person name="Binder M."/>
            <person name="Bloem J."/>
            <person name="Labutti K."/>
            <person name="Salamov A."/>
            <person name="Andreopoulos B."/>
            <person name="Baker S."/>
            <person name="Barry K."/>
            <person name="Bills G."/>
            <person name="Bluhm B."/>
            <person name="Cannon C."/>
            <person name="Castanera R."/>
            <person name="Culley D."/>
            <person name="Daum C."/>
            <person name="Ezra D."/>
            <person name="Gonzalez J."/>
            <person name="Henrissat B."/>
            <person name="Kuo A."/>
            <person name="Liang C."/>
            <person name="Lipzen A."/>
            <person name="Lutzoni F."/>
            <person name="Magnuson J."/>
            <person name="Mondo S."/>
            <person name="Nolan M."/>
            <person name="Ohm R."/>
            <person name="Pangilinan J."/>
            <person name="Park H.-J."/>
            <person name="Ramirez L."/>
            <person name="Alfaro M."/>
            <person name="Sun H."/>
            <person name="Tritt A."/>
            <person name="Yoshinaga Y."/>
            <person name="Zwiers L.-H."/>
            <person name="Turgeon B."/>
            <person name="Goodwin S."/>
            <person name="Spatafora J."/>
            <person name="Crous P."/>
            <person name="Grigoriev I."/>
        </authorList>
    </citation>
    <scope>NUCLEOTIDE SEQUENCE</scope>
    <source>
        <strain evidence="2">CBS 119687</strain>
    </source>
</reference>
<dbReference type="EMBL" id="ML977500">
    <property type="protein sequence ID" value="KAF2132946.1"/>
    <property type="molecule type" value="Genomic_DNA"/>
</dbReference>
<keyword evidence="3" id="KW-1185">Reference proteome</keyword>
<sequence>MRFWDKATRKINAANAFNRGGFERQQQYDTETRIPQPNQPPPVPAQQPISQPGGEAMTYFAEHPSSAFPNRFNNSSNHYNAFTTTSTFVPHAQNPGATVFSNPPLQPFASGNTTAIIEPQHTGYSFPSFQESPGTMTHSPPQDTSTSPPQMPFPPRRSVTEDYYNVSPIPAQRSRTMPNQRPHHDCCSSSNWNA</sequence>
<feature type="compositionally biased region" description="Low complexity" evidence="1">
    <location>
        <begin position="137"/>
        <end position="148"/>
    </location>
</feature>
<dbReference type="AlphaFoldDB" id="A0A6A6AN06"/>
<gene>
    <name evidence="2" type="ORF">P153DRAFT_393891</name>
</gene>
<feature type="compositionally biased region" description="Polar residues" evidence="1">
    <location>
        <begin position="123"/>
        <end position="136"/>
    </location>
</feature>
<evidence type="ECO:0000313" key="2">
    <source>
        <dbReference type="EMBL" id="KAF2132946.1"/>
    </source>
</evidence>
<dbReference type="GeneID" id="54411706"/>
<proteinExistence type="predicted"/>
<feature type="region of interest" description="Disordered" evidence="1">
    <location>
        <begin position="123"/>
        <end position="194"/>
    </location>
</feature>
<evidence type="ECO:0000256" key="1">
    <source>
        <dbReference type="SAM" id="MobiDB-lite"/>
    </source>
</evidence>
<accession>A0A6A6AN06</accession>
<organism evidence="2 3">
    <name type="scientific">Dothidotthia symphoricarpi CBS 119687</name>
    <dbReference type="NCBI Taxonomy" id="1392245"/>
    <lineage>
        <taxon>Eukaryota</taxon>
        <taxon>Fungi</taxon>
        <taxon>Dikarya</taxon>
        <taxon>Ascomycota</taxon>
        <taxon>Pezizomycotina</taxon>
        <taxon>Dothideomycetes</taxon>
        <taxon>Pleosporomycetidae</taxon>
        <taxon>Pleosporales</taxon>
        <taxon>Dothidotthiaceae</taxon>
        <taxon>Dothidotthia</taxon>
    </lineage>
</organism>
<name>A0A6A6AN06_9PLEO</name>
<dbReference type="Proteomes" id="UP000799771">
    <property type="component" value="Unassembled WGS sequence"/>
</dbReference>
<feature type="region of interest" description="Disordered" evidence="1">
    <location>
        <begin position="20"/>
        <end position="53"/>
    </location>
</feature>